<sequence>MKHDCRQQIHTYASDGLDGMPNRRPPRGDRSPILPVVWAVKQAGASRLVIHALERRRHGSGAGRVVRRGRHRRRQSPGARSGRSPGRRGGAPVRGVGGGGRGGVVGRDAREVVVGHVGVAARELLHDGAELLGAGGEHHGAGDVDDLDPLAAALALPAALAVVVHRRLGDAVVLPVVHAQLVHPNNLDRTRTAAAAAMRRSQGERAMKLKRTERSTS</sequence>
<accession>A0A8R7Q5C3</accession>
<feature type="compositionally biased region" description="Low complexity" evidence="1">
    <location>
        <begin position="76"/>
        <end position="94"/>
    </location>
</feature>
<protein>
    <submittedName>
        <fullName evidence="2">Uncharacterized protein</fullName>
    </submittedName>
</protein>
<reference evidence="3" key="1">
    <citation type="journal article" date="2013" name="Nature">
        <title>Draft genome of the wheat A-genome progenitor Triticum urartu.</title>
        <authorList>
            <person name="Ling H.Q."/>
            <person name="Zhao S."/>
            <person name="Liu D."/>
            <person name="Wang J."/>
            <person name="Sun H."/>
            <person name="Zhang C."/>
            <person name="Fan H."/>
            <person name="Li D."/>
            <person name="Dong L."/>
            <person name="Tao Y."/>
            <person name="Gao C."/>
            <person name="Wu H."/>
            <person name="Li Y."/>
            <person name="Cui Y."/>
            <person name="Guo X."/>
            <person name="Zheng S."/>
            <person name="Wang B."/>
            <person name="Yu K."/>
            <person name="Liang Q."/>
            <person name="Yang W."/>
            <person name="Lou X."/>
            <person name="Chen J."/>
            <person name="Feng M."/>
            <person name="Jian J."/>
            <person name="Zhang X."/>
            <person name="Luo G."/>
            <person name="Jiang Y."/>
            <person name="Liu J."/>
            <person name="Wang Z."/>
            <person name="Sha Y."/>
            <person name="Zhang B."/>
            <person name="Wu H."/>
            <person name="Tang D."/>
            <person name="Shen Q."/>
            <person name="Xue P."/>
            <person name="Zou S."/>
            <person name="Wang X."/>
            <person name="Liu X."/>
            <person name="Wang F."/>
            <person name="Yang Y."/>
            <person name="An X."/>
            <person name="Dong Z."/>
            <person name="Zhang K."/>
            <person name="Zhang X."/>
            <person name="Luo M.C."/>
            <person name="Dvorak J."/>
            <person name="Tong Y."/>
            <person name="Wang J."/>
            <person name="Yang H."/>
            <person name="Li Z."/>
            <person name="Wang D."/>
            <person name="Zhang A."/>
            <person name="Wang J."/>
        </authorList>
    </citation>
    <scope>NUCLEOTIDE SEQUENCE</scope>
    <source>
        <strain evidence="3">cv. G1812</strain>
    </source>
</reference>
<feature type="region of interest" description="Disordered" evidence="1">
    <location>
        <begin position="57"/>
        <end position="104"/>
    </location>
</feature>
<dbReference type="AlphaFoldDB" id="A0A8R7Q5C3"/>
<evidence type="ECO:0000313" key="2">
    <source>
        <dbReference type="EnsemblPlants" id="TuG1812G0400002158.01.T01.cds372767"/>
    </source>
</evidence>
<keyword evidence="3" id="KW-1185">Reference proteome</keyword>
<feature type="compositionally biased region" description="Gly residues" evidence="1">
    <location>
        <begin position="95"/>
        <end position="104"/>
    </location>
</feature>
<reference evidence="2" key="2">
    <citation type="submission" date="2018-03" db="EMBL/GenBank/DDBJ databases">
        <title>The Triticum urartu genome reveals the dynamic nature of wheat genome evolution.</title>
        <authorList>
            <person name="Ling H."/>
            <person name="Ma B."/>
            <person name="Shi X."/>
            <person name="Liu H."/>
            <person name="Dong L."/>
            <person name="Sun H."/>
            <person name="Cao Y."/>
            <person name="Gao Q."/>
            <person name="Zheng S."/>
            <person name="Li Y."/>
            <person name="Yu Y."/>
            <person name="Du H."/>
            <person name="Qi M."/>
            <person name="Li Y."/>
            <person name="Yu H."/>
            <person name="Cui Y."/>
            <person name="Wang N."/>
            <person name="Chen C."/>
            <person name="Wu H."/>
            <person name="Zhao Y."/>
            <person name="Zhang J."/>
            <person name="Li Y."/>
            <person name="Zhou W."/>
            <person name="Zhang B."/>
            <person name="Hu W."/>
            <person name="Eijk M."/>
            <person name="Tang J."/>
            <person name="Witsenboer H."/>
            <person name="Zhao S."/>
            <person name="Li Z."/>
            <person name="Zhang A."/>
            <person name="Wang D."/>
            <person name="Liang C."/>
        </authorList>
    </citation>
    <scope>NUCLEOTIDE SEQUENCE [LARGE SCALE GENOMIC DNA]</scope>
    <source>
        <strain evidence="2">cv. G1812</strain>
    </source>
</reference>
<evidence type="ECO:0000256" key="1">
    <source>
        <dbReference type="SAM" id="MobiDB-lite"/>
    </source>
</evidence>
<name>A0A8R7Q5C3_TRIUA</name>
<feature type="compositionally biased region" description="Basic residues" evidence="1">
    <location>
        <begin position="57"/>
        <end position="75"/>
    </location>
</feature>
<dbReference type="Proteomes" id="UP000015106">
    <property type="component" value="Chromosome 4"/>
</dbReference>
<reference evidence="2" key="3">
    <citation type="submission" date="2022-06" db="UniProtKB">
        <authorList>
            <consortium name="EnsemblPlants"/>
        </authorList>
    </citation>
    <scope>IDENTIFICATION</scope>
</reference>
<evidence type="ECO:0000313" key="3">
    <source>
        <dbReference type="Proteomes" id="UP000015106"/>
    </source>
</evidence>
<dbReference type="EnsemblPlants" id="TuG1812G0400002158.01.T01">
    <property type="protein sequence ID" value="TuG1812G0400002158.01.T01.cds372767"/>
    <property type="gene ID" value="TuG1812G0400002158.01"/>
</dbReference>
<gene>
    <name evidence="2" type="primary">LOC125553894</name>
</gene>
<dbReference type="Gramene" id="TuG1812G0400002158.01.T01">
    <property type="protein sequence ID" value="TuG1812G0400002158.01.T01.cds372767"/>
    <property type="gene ID" value="TuG1812G0400002158.01"/>
</dbReference>
<organism evidence="2 3">
    <name type="scientific">Triticum urartu</name>
    <name type="common">Red wild einkorn</name>
    <name type="synonym">Crithodium urartu</name>
    <dbReference type="NCBI Taxonomy" id="4572"/>
    <lineage>
        <taxon>Eukaryota</taxon>
        <taxon>Viridiplantae</taxon>
        <taxon>Streptophyta</taxon>
        <taxon>Embryophyta</taxon>
        <taxon>Tracheophyta</taxon>
        <taxon>Spermatophyta</taxon>
        <taxon>Magnoliopsida</taxon>
        <taxon>Liliopsida</taxon>
        <taxon>Poales</taxon>
        <taxon>Poaceae</taxon>
        <taxon>BOP clade</taxon>
        <taxon>Pooideae</taxon>
        <taxon>Triticodae</taxon>
        <taxon>Triticeae</taxon>
        <taxon>Triticinae</taxon>
        <taxon>Triticum</taxon>
    </lineage>
</organism>
<proteinExistence type="predicted"/>